<dbReference type="InterPro" id="IPR036179">
    <property type="entry name" value="Ig-like_dom_sf"/>
</dbReference>
<dbReference type="Pfam" id="PF07679">
    <property type="entry name" value="I-set"/>
    <property type="match status" value="1"/>
</dbReference>
<dbReference type="InterPro" id="IPR003599">
    <property type="entry name" value="Ig_sub"/>
</dbReference>
<keyword evidence="2" id="KW-1185">Reference proteome</keyword>
<evidence type="ECO:0000313" key="3">
    <source>
        <dbReference type="RefSeq" id="XP_032801019.1"/>
    </source>
</evidence>
<proteinExistence type="predicted"/>
<dbReference type="Gene3D" id="2.60.40.10">
    <property type="entry name" value="Immunoglobulins"/>
    <property type="match status" value="1"/>
</dbReference>
<dbReference type="InterPro" id="IPR007110">
    <property type="entry name" value="Ig-like_dom"/>
</dbReference>
<name>A0AAJ7WKE2_PETMA</name>
<evidence type="ECO:0000259" key="1">
    <source>
        <dbReference type="PROSITE" id="PS50835"/>
    </source>
</evidence>
<protein>
    <submittedName>
        <fullName evidence="3">Pro-neuregulin-1, membrane-bound isoform-like</fullName>
    </submittedName>
</protein>
<feature type="domain" description="Ig-like" evidence="1">
    <location>
        <begin position="1"/>
        <end position="88"/>
    </location>
</feature>
<organism evidence="2 3">
    <name type="scientific">Petromyzon marinus</name>
    <name type="common">Sea lamprey</name>
    <dbReference type="NCBI Taxonomy" id="7757"/>
    <lineage>
        <taxon>Eukaryota</taxon>
        <taxon>Metazoa</taxon>
        <taxon>Chordata</taxon>
        <taxon>Craniata</taxon>
        <taxon>Vertebrata</taxon>
        <taxon>Cyclostomata</taxon>
        <taxon>Hyperoartia</taxon>
        <taxon>Petromyzontiformes</taxon>
        <taxon>Petromyzontidae</taxon>
        <taxon>Petromyzon</taxon>
    </lineage>
</organism>
<dbReference type="KEGG" id="pmrn:116937962"/>
<gene>
    <name evidence="3" type="primary">LOC116937962</name>
</gene>
<sequence length="91" mass="9664">MRAKWRPLVAVLEGEKLVLKCEASGSAEYAWLLNGVRLKKGKGVRITTKKGISRLTISRVGSLHSGPLSCQASNSLGITAITTTVSVTSKP</sequence>
<dbReference type="Proteomes" id="UP001318040">
    <property type="component" value="Unplaced"/>
</dbReference>
<dbReference type="AlphaFoldDB" id="A0AAJ7WKE2"/>
<dbReference type="SMART" id="SM00409">
    <property type="entry name" value="IG"/>
    <property type="match status" value="1"/>
</dbReference>
<dbReference type="InterPro" id="IPR003598">
    <property type="entry name" value="Ig_sub2"/>
</dbReference>
<dbReference type="InterPro" id="IPR013098">
    <property type="entry name" value="Ig_I-set"/>
</dbReference>
<accession>A0AAJ7WKE2</accession>
<dbReference type="PROSITE" id="PS50835">
    <property type="entry name" value="IG_LIKE"/>
    <property type="match status" value="1"/>
</dbReference>
<reference evidence="3" key="1">
    <citation type="submission" date="2025-08" db="UniProtKB">
        <authorList>
            <consortium name="RefSeq"/>
        </authorList>
    </citation>
    <scope>IDENTIFICATION</scope>
    <source>
        <tissue evidence="3">Sperm</tissue>
    </source>
</reference>
<dbReference type="InterPro" id="IPR013783">
    <property type="entry name" value="Ig-like_fold"/>
</dbReference>
<evidence type="ECO:0000313" key="2">
    <source>
        <dbReference type="Proteomes" id="UP001318040"/>
    </source>
</evidence>
<dbReference type="RefSeq" id="XP_032801019.1">
    <property type="nucleotide sequence ID" value="XM_032945128.1"/>
</dbReference>
<dbReference type="SMART" id="SM00408">
    <property type="entry name" value="IGc2"/>
    <property type="match status" value="1"/>
</dbReference>
<dbReference type="SUPFAM" id="SSF48726">
    <property type="entry name" value="Immunoglobulin"/>
    <property type="match status" value="1"/>
</dbReference>